<dbReference type="Proteomes" id="UP001066276">
    <property type="component" value="Chromosome 2_2"/>
</dbReference>
<proteinExistence type="predicted"/>
<protein>
    <recommendedName>
        <fullName evidence="1">Reverse transcriptase domain-containing protein</fullName>
    </recommendedName>
</protein>
<keyword evidence="3" id="KW-1185">Reference proteome</keyword>
<evidence type="ECO:0000259" key="1">
    <source>
        <dbReference type="Pfam" id="PF00078"/>
    </source>
</evidence>
<dbReference type="AlphaFoldDB" id="A0AAV7UTC5"/>
<dbReference type="Pfam" id="PF00078">
    <property type="entry name" value="RVT_1"/>
    <property type="match status" value="1"/>
</dbReference>
<gene>
    <name evidence="2" type="ORF">NDU88_001646</name>
</gene>
<comment type="caution">
    <text evidence="2">The sequence shown here is derived from an EMBL/GenBank/DDBJ whole genome shotgun (WGS) entry which is preliminary data.</text>
</comment>
<feature type="domain" description="Reverse transcriptase" evidence="1">
    <location>
        <begin position="52"/>
        <end position="153"/>
    </location>
</feature>
<dbReference type="PANTHER" id="PTHR19446">
    <property type="entry name" value="REVERSE TRANSCRIPTASES"/>
    <property type="match status" value="1"/>
</dbReference>
<sequence>SRESSDPYGLTVTFYKAYQELLIPHVLTLYEELAGDKEMPPSLKEELIIPLPKPGKPQQLCSSYRHLALINVDTKIYATILANRLAPLLPMKVGAEQTGFAPGHSLTLNIRNLLVTIQHIDPVVRVLAIFLDDGKAFDSIKCVFMLQVLRRMGV</sequence>
<evidence type="ECO:0000313" key="2">
    <source>
        <dbReference type="EMBL" id="KAJ1192335.1"/>
    </source>
</evidence>
<feature type="non-terminal residue" evidence="2">
    <location>
        <position position="154"/>
    </location>
</feature>
<dbReference type="EMBL" id="JANPWB010000004">
    <property type="protein sequence ID" value="KAJ1192335.1"/>
    <property type="molecule type" value="Genomic_DNA"/>
</dbReference>
<accession>A0AAV7UTC5</accession>
<feature type="non-terminal residue" evidence="2">
    <location>
        <position position="1"/>
    </location>
</feature>
<dbReference type="InterPro" id="IPR000477">
    <property type="entry name" value="RT_dom"/>
</dbReference>
<name>A0AAV7UTC5_PLEWA</name>
<evidence type="ECO:0000313" key="3">
    <source>
        <dbReference type="Proteomes" id="UP001066276"/>
    </source>
</evidence>
<reference evidence="2" key="1">
    <citation type="journal article" date="2022" name="bioRxiv">
        <title>Sequencing and chromosome-scale assembly of the giantPleurodeles waltlgenome.</title>
        <authorList>
            <person name="Brown T."/>
            <person name="Elewa A."/>
            <person name="Iarovenko S."/>
            <person name="Subramanian E."/>
            <person name="Araus A.J."/>
            <person name="Petzold A."/>
            <person name="Susuki M."/>
            <person name="Suzuki K.-i.T."/>
            <person name="Hayashi T."/>
            <person name="Toyoda A."/>
            <person name="Oliveira C."/>
            <person name="Osipova E."/>
            <person name="Leigh N.D."/>
            <person name="Simon A."/>
            <person name="Yun M.H."/>
        </authorList>
    </citation>
    <scope>NUCLEOTIDE SEQUENCE</scope>
    <source>
        <strain evidence="2">20211129_DDA</strain>
        <tissue evidence="2">Liver</tissue>
    </source>
</reference>
<organism evidence="2 3">
    <name type="scientific">Pleurodeles waltl</name>
    <name type="common">Iberian ribbed newt</name>
    <dbReference type="NCBI Taxonomy" id="8319"/>
    <lineage>
        <taxon>Eukaryota</taxon>
        <taxon>Metazoa</taxon>
        <taxon>Chordata</taxon>
        <taxon>Craniata</taxon>
        <taxon>Vertebrata</taxon>
        <taxon>Euteleostomi</taxon>
        <taxon>Amphibia</taxon>
        <taxon>Batrachia</taxon>
        <taxon>Caudata</taxon>
        <taxon>Salamandroidea</taxon>
        <taxon>Salamandridae</taxon>
        <taxon>Pleurodelinae</taxon>
        <taxon>Pleurodeles</taxon>
    </lineage>
</organism>